<reference evidence="2 3" key="1">
    <citation type="journal article" date="2023" name="Sci. Data">
        <title>Genome assembly of the Korean intertidal mud-creeper Batillaria attramentaria.</title>
        <authorList>
            <person name="Patra A.K."/>
            <person name="Ho P.T."/>
            <person name="Jun S."/>
            <person name="Lee S.J."/>
            <person name="Kim Y."/>
            <person name="Won Y.J."/>
        </authorList>
    </citation>
    <scope>NUCLEOTIDE SEQUENCE [LARGE SCALE GENOMIC DNA]</scope>
    <source>
        <strain evidence="2">Wonlab-2016</strain>
    </source>
</reference>
<comment type="caution">
    <text evidence="2">The sequence shown here is derived from an EMBL/GenBank/DDBJ whole genome shotgun (WGS) entry which is preliminary data.</text>
</comment>
<keyword evidence="1" id="KW-0812">Transmembrane</keyword>
<keyword evidence="3" id="KW-1185">Reference proteome</keyword>
<proteinExistence type="predicted"/>
<dbReference type="AlphaFoldDB" id="A0ABD0KSE5"/>
<keyword evidence="1" id="KW-0472">Membrane</keyword>
<evidence type="ECO:0000313" key="3">
    <source>
        <dbReference type="Proteomes" id="UP001519460"/>
    </source>
</evidence>
<name>A0ABD0KSE5_9CAEN</name>
<dbReference type="EMBL" id="JACVVK020000129">
    <property type="protein sequence ID" value="KAK7490181.1"/>
    <property type="molecule type" value="Genomic_DNA"/>
</dbReference>
<dbReference type="Proteomes" id="UP001519460">
    <property type="component" value="Unassembled WGS sequence"/>
</dbReference>
<protein>
    <submittedName>
        <fullName evidence="2">Uncharacterized protein</fullName>
    </submittedName>
</protein>
<accession>A0ABD0KSE5</accession>
<keyword evidence="1" id="KW-1133">Transmembrane helix</keyword>
<gene>
    <name evidence="2" type="ORF">BaRGS_00018526</name>
</gene>
<evidence type="ECO:0000313" key="2">
    <source>
        <dbReference type="EMBL" id="KAK7490181.1"/>
    </source>
</evidence>
<feature type="transmembrane region" description="Helical" evidence="1">
    <location>
        <begin position="76"/>
        <end position="97"/>
    </location>
</feature>
<sequence length="117" mass="12686">MSSGHCHQQEAGPTQVTLAPVQPHLTQVLPCAVSPHVSLAARLPHQTGNITTSPSYGSQEVFPPKAYSSNPETGKLLFVLSNVFFFLVICPIAATLWEKRLSVVSEFKEQTAASQNR</sequence>
<evidence type="ECO:0000256" key="1">
    <source>
        <dbReference type="SAM" id="Phobius"/>
    </source>
</evidence>
<organism evidence="2 3">
    <name type="scientific">Batillaria attramentaria</name>
    <dbReference type="NCBI Taxonomy" id="370345"/>
    <lineage>
        <taxon>Eukaryota</taxon>
        <taxon>Metazoa</taxon>
        <taxon>Spiralia</taxon>
        <taxon>Lophotrochozoa</taxon>
        <taxon>Mollusca</taxon>
        <taxon>Gastropoda</taxon>
        <taxon>Caenogastropoda</taxon>
        <taxon>Sorbeoconcha</taxon>
        <taxon>Cerithioidea</taxon>
        <taxon>Batillariidae</taxon>
        <taxon>Batillaria</taxon>
    </lineage>
</organism>